<dbReference type="EMBL" id="JAIWYP010000006">
    <property type="protein sequence ID" value="KAH3813670.1"/>
    <property type="molecule type" value="Genomic_DNA"/>
</dbReference>
<dbReference type="Proteomes" id="UP000828390">
    <property type="component" value="Unassembled WGS sequence"/>
</dbReference>
<proteinExistence type="predicted"/>
<comment type="caution">
    <text evidence="1">The sequence shown here is derived from an EMBL/GenBank/DDBJ whole genome shotgun (WGS) entry which is preliminary data.</text>
</comment>
<name>A0A9D4GAQ9_DREPO</name>
<evidence type="ECO:0000313" key="2">
    <source>
        <dbReference type="Proteomes" id="UP000828390"/>
    </source>
</evidence>
<protein>
    <submittedName>
        <fullName evidence="1">Uncharacterized protein</fullName>
    </submittedName>
</protein>
<evidence type="ECO:0000313" key="1">
    <source>
        <dbReference type="EMBL" id="KAH3813670.1"/>
    </source>
</evidence>
<dbReference type="AlphaFoldDB" id="A0A9D4GAQ9"/>
<reference evidence="1" key="2">
    <citation type="submission" date="2020-11" db="EMBL/GenBank/DDBJ databases">
        <authorList>
            <person name="McCartney M.A."/>
            <person name="Auch B."/>
            <person name="Kono T."/>
            <person name="Mallez S."/>
            <person name="Becker A."/>
            <person name="Gohl D.M."/>
            <person name="Silverstein K.A.T."/>
            <person name="Koren S."/>
            <person name="Bechman K.B."/>
            <person name="Herman A."/>
            <person name="Abrahante J.E."/>
            <person name="Garbe J."/>
        </authorList>
    </citation>
    <scope>NUCLEOTIDE SEQUENCE</scope>
    <source>
        <strain evidence="1">Duluth1</strain>
        <tissue evidence="1">Whole animal</tissue>
    </source>
</reference>
<keyword evidence="2" id="KW-1185">Reference proteome</keyword>
<sequence>MPKPSMIGNTLPEACQKPAVLPSPRGQNFEFQSPTCIAGLARKRTGSKRKAETERPITLVTILPAFKHPIFIQ</sequence>
<gene>
    <name evidence="1" type="ORF">DPMN_142135</name>
</gene>
<reference evidence="1" key="1">
    <citation type="journal article" date="2019" name="bioRxiv">
        <title>The Genome of the Zebra Mussel, Dreissena polymorpha: A Resource for Invasive Species Research.</title>
        <authorList>
            <person name="McCartney M.A."/>
            <person name="Auch B."/>
            <person name="Kono T."/>
            <person name="Mallez S."/>
            <person name="Zhang Y."/>
            <person name="Obille A."/>
            <person name="Becker A."/>
            <person name="Abrahante J.E."/>
            <person name="Garbe J."/>
            <person name="Badalamenti J.P."/>
            <person name="Herman A."/>
            <person name="Mangelson H."/>
            <person name="Liachko I."/>
            <person name="Sullivan S."/>
            <person name="Sone E.D."/>
            <person name="Koren S."/>
            <person name="Silverstein K.A.T."/>
            <person name="Beckman K.B."/>
            <person name="Gohl D.M."/>
        </authorList>
    </citation>
    <scope>NUCLEOTIDE SEQUENCE</scope>
    <source>
        <strain evidence="1">Duluth1</strain>
        <tissue evidence="1">Whole animal</tissue>
    </source>
</reference>
<accession>A0A9D4GAQ9</accession>
<organism evidence="1 2">
    <name type="scientific">Dreissena polymorpha</name>
    <name type="common">Zebra mussel</name>
    <name type="synonym">Mytilus polymorpha</name>
    <dbReference type="NCBI Taxonomy" id="45954"/>
    <lineage>
        <taxon>Eukaryota</taxon>
        <taxon>Metazoa</taxon>
        <taxon>Spiralia</taxon>
        <taxon>Lophotrochozoa</taxon>
        <taxon>Mollusca</taxon>
        <taxon>Bivalvia</taxon>
        <taxon>Autobranchia</taxon>
        <taxon>Heteroconchia</taxon>
        <taxon>Euheterodonta</taxon>
        <taxon>Imparidentia</taxon>
        <taxon>Neoheterodontei</taxon>
        <taxon>Myida</taxon>
        <taxon>Dreissenoidea</taxon>
        <taxon>Dreissenidae</taxon>
        <taxon>Dreissena</taxon>
    </lineage>
</organism>